<dbReference type="Gene3D" id="2.40.10.220">
    <property type="entry name" value="predicted glycosyltransferase like domains"/>
    <property type="match status" value="1"/>
</dbReference>
<accession>A0A7W6JWG2</accession>
<gene>
    <name evidence="3" type="ORF">GGR46_004389</name>
</gene>
<feature type="region of interest" description="Disordered" evidence="1">
    <location>
        <begin position="124"/>
        <end position="146"/>
    </location>
</feature>
<comment type="caution">
    <text evidence="3">The sequence shown here is derived from an EMBL/GenBank/DDBJ whole genome shotgun (WGS) entry which is preliminary data.</text>
</comment>
<dbReference type="EMBL" id="JACIEH010000004">
    <property type="protein sequence ID" value="MBB4100800.1"/>
    <property type="molecule type" value="Genomic_DNA"/>
</dbReference>
<dbReference type="Pfam" id="PF07238">
    <property type="entry name" value="PilZ"/>
    <property type="match status" value="1"/>
</dbReference>
<dbReference type="GO" id="GO:0035438">
    <property type="term" value="F:cyclic-di-GMP binding"/>
    <property type="evidence" value="ECO:0007669"/>
    <property type="project" value="InterPro"/>
</dbReference>
<keyword evidence="4" id="KW-1185">Reference proteome</keyword>
<dbReference type="Proteomes" id="UP000557392">
    <property type="component" value="Unassembled WGS sequence"/>
</dbReference>
<protein>
    <recommendedName>
        <fullName evidence="2">PilZ domain-containing protein</fullName>
    </recommendedName>
</protein>
<proteinExistence type="predicted"/>
<name>A0A7W6JWG2_9SPHN</name>
<evidence type="ECO:0000313" key="4">
    <source>
        <dbReference type="Proteomes" id="UP000557392"/>
    </source>
</evidence>
<evidence type="ECO:0000313" key="3">
    <source>
        <dbReference type="EMBL" id="MBB4100800.1"/>
    </source>
</evidence>
<reference evidence="3 4" key="1">
    <citation type="submission" date="2020-08" db="EMBL/GenBank/DDBJ databases">
        <title>Genomic Encyclopedia of Type Strains, Phase IV (KMG-IV): sequencing the most valuable type-strain genomes for metagenomic binning, comparative biology and taxonomic classification.</title>
        <authorList>
            <person name="Goeker M."/>
        </authorList>
    </citation>
    <scope>NUCLEOTIDE SEQUENCE [LARGE SCALE GENOMIC DNA]</scope>
    <source>
        <strain evidence="3 4">DSM 101806</strain>
    </source>
</reference>
<sequence length="146" mass="15780">MKLIVAKLEILGDIDRRGAIRFDADSPSTLRVPDGAPLDVRVEDFSRTGFRFSSEIDLPVGTLVSLGLSGAGSRAAKVVRRSGSTYGCAFMKALTEEEIAHAFRGQEHILADLSAALAARFGTAKPGGKPTMPPLRRLMRRPTRED</sequence>
<dbReference type="RefSeq" id="WP_184000172.1">
    <property type="nucleotide sequence ID" value="NZ_JACIEH010000004.1"/>
</dbReference>
<evidence type="ECO:0000256" key="1">
    <source>
        <dbReference type="SAM" id="MobiDB-lite"/>
    </source>
</evidence>
<feature type="domain" description="PilZ" evidence="2">
    <location>
        <begin position="15"/>
        <end position="100"/>
    </location>
</feature>
<evidence type="ECO:0000259" key="2">
    <source>
        <dbReference type="Pfam" id="PF07238"/>
    </source>
</evidence>
<dbReference type="InterPro" id="IPR009875">
    <property type="entry name" value="PilZ_domain"/>
</dbReference>
<dbReference type="AlphaFoldDB" id="A0A7W6JWG2"/>
<organism evidence="3 4">
    <name type="scientific">Sphingomonas kyeonggiensis</name>
    <dbReference type="NCBI Taxonomy" id="1268553"/>
    <lineage>
        <taxon>Bacteria</taxon>
        <taxon>Pseudomonadati</taxon>
        <taxon>Pseudomonadota</taxon>
        <taxon>Alphaproteobacteria</taxon>
        <taxon>Sphingomonadales</taxon>
        <taxon>Sphingomonadaceae</taxon>
        <taxon>Sphingomonas</taxon>
    </lineage>
</organism>
<feature type="compositionally biased region" description="Basic residues" evidence="1">
    <location>
        <begin position="137"/>
        <end position="146"/>
    </location>
</feature>
<dbReference type="SUPFAM" id="SSF141371">
    <property type="entry name" value="PilZ domain-like"/>
    <property type="match status" value="1"/>
</dbReference>